<organism evidence="1 2">
    <name type="scientific">Trichonephila clavata</name>
    <name type="common">Joro spider</name>
    <name type="synonym">Nephila clavata</name>
    <dbReference type="NCBI Taxonomy" id="2740835"/>
    <lineage>
        <taxon>Eukaryota</taxon>
        <taxon>Metazoa</taxon>
        <taxon>Ecdysozoa</taxon>
        <taxon>Arthropoda</taxon>
        <taxon>Chelicerata</taxon>
        <taxon>Arachnida</taxon>
        <taxon>Araneae</taxon>
        <taxon>Araneomorphae</taxon>
        <taxon>Entelegynae</taxon>
        <taxon>Araneoidea</taxon>
        <taxon>Nephilidae</taxon>
        <taxon>Trichonephila</taxon>
    </lineage>
</organism>
<dbReference type="AlphaFoldDB" id="A0A8X6LNQ4"/>
<dbReference type="EMBL" id="BMAO01007185">
    <property type="protein sequence ID" value="GFR14214.1"/>
    <property type="molecule type" value="Genomic_DNA"/>
</dbReference>
<feature type="non-terminal residue" evidence="1">
    <location>
        <position position="30"/>
    </location>
</feature>
<comment type="caution">
    <text evidence="1">The sequence shown here is derived from an EMBL/GenBank/DDBJ whole genome shotgun (WGS) entry which is preliminary data.</text>
</comment>
<proteinExistence type="predicted"/>
<sequence length="30" mass="3310">LLFFVFQSFVVFPLISTLNCSSSVTLTVLS</sequence>
<name>A0A8X6LNQ4_TRICU</name>
<gene>
    <name evidence="1" type="ORF">TNCT_714591</name>
</gene>
<protein>
    <submittedName>
        <fullName evidence="1">Uncharacterized protein</fullName>
    </submittedName>
</protein>
<keyword evidence="2" id="KW-1185">Reference proteome</keyword>
<evidence type="ECO:0000313" key="2">
    <source>
        <dbReference type="Proteomes" id="UP000887116"/>
    </source>
</evidence>
<evidence type="ECO:0000313" key="1">
    <source>
        <dbReference type="EMBL" id="GFR14214.1"/>
    </source>
</evidence>
<dbReference type="Proteomes" id="UP000887116">
    <property type="component" value="Unassembled WGS sequence"/>
</dbReference>
<accession>A0A8X6LNQ4</accession>
<reference evidence="1" key="1">
    <citation type="submission" date="2020-07" db="EMBL/GenBank/DDBJ databases">
        <title>Multicomponent nature underlies the extraordinary mechanical properties of spider dragline silk.</title>
        <authorList>
            <person name="Kono N."/>
            <person name="Nakamura H."/>
            <person name="Mori M."/>
            <person name="Yoshida Y."/>
            <person name="Ohtoshi R."/>
            <person name="Malay A.D."/>
            <person name="Moran D.A.P."/>
            <person name="Tomita M."/>
            <person name="Numata K."/>
            <person name="Arakawa K."/>
        </authorList>
    </citation>
    <scope>NUCLEOTIDE SEQUENCE</scope>
</reference>